<reference evidence="2" key="1">
    <citation type="submission" date="2019-09" db="EMBL/GenBank/DDBJ databases">
        <authorList>
            <consortium name="PulseNet: The National Subtyping Network for Foodborne Disease Surveillance"/>
            <person name="Tarr C.L."/>
            <person name="Trees E."/>
            <person name="Katz L.S."/>
            <person name="Carleton-Romer H.A."/>
            <person name="Stroika S."/>
            <person name="Kucerova Z."/>
            <person name="Roache K.F."/>
            <person name="Sabol A.L."/>
            <person name="Besser J."/>
            <person name="Gerner-Smidt P."/>
        </authorList>
    </citation>
    <scope>NUCLEOTIDE SEQUENCE</scope>
    <source>
        <strain evidence="2">PNUSAS096971</strain>
    </source>
</reference>
<evidence type="ECO:0000313" key="2">
    <source>
        <dbReference type="EMBL" id="ECR8719974.1"/>
    </source>
</evidence>
<name>A0A5Z3X9E3_SALER</name>
<feature type="region of interest" description="Disordered" evidence="1">
    <location>
        <begin position="48"/>
        <end position="71"/>
    </location>
</feature>
<dbReference type="EMBL" id="AAKHQI010000048">
    <property type="protein sequence ID" value="ECR8719974.1"/>
    <property type="molecule type" value="Genomic_DNA"/>
</dbReference>
<proteinExistence type="predicted"/>
<feature type="compositionally biased region" description="Low complexity" evidence="1">
    <location>
        <begin position="50"/>
        <end position="61"/>
    </location>
</feature>
<comment type="caution">
    <text evidence="2">The sequence shown here is derived from an EMBL/GenBank/DDBJ whole genome shotgun (WGS) entry which is preliminary data.</text>
</comment>
<evidence type="ECO:0000256" key="1">
    <source>
        <dbReference type="SAM" id="MobiDB-lite"/>
    </source>
</evidence>
<gene>
    <name evidence="2" type="ORF">F2E69_10025</name>
</gene>
<organism evidence="2">
    <name type="scientific">Salmonella enterica</name>
    <name type="common">Salmonella choleraesuis</name>
    <dbReference type="NCBI Taxonomy" id="28901"/>
    <lineage>
        <taxon>Bacteria</taxon>
        <taxon>Pseudomonadati</taxon>
        <taxon>Pseudomonadota</taxon>
        <taxon>Gammaproteobacteria</taxon>
        <taxon>Enterobacterales</taxon>
        <taxon>Enterobacteriaceae</taxon>
        <taxon>Salmonella</taxon>
    </lineage>
</organism>
<accession>A0A5Z3X9E3</accession>
<protein>
    <submittedName>
        <fullName evidence="2">DUF1472 domain-containing protein</fullName>
    </submittedName>
</protein>
<dbReference type="AlphaFoldDB" id="A0A5Z3X9E3"/>
<sequence length="115" mass="12910">MAAPSRRDVAWWFSTLSVRCRVRAVPCIHRSRAVVDTRVRWRRCSHPVLPSRQPRSSGRSPAQVSRSHPPAPVCRVRQAAASLAPLYLRPIARLVWMHGTARCRGICDYGGLPCS</sequence>
<dbReference type="AntiFam" id="ANF00259">
    <property type="entry name" value="Protein of unknown function (DUF1472)"/>
</dbReference>